<dbReference type="InterPro" id="IPR019835">
    <property type="entry name" value="SWIB_domain"/>
</dbReference>
<dbReference type="SUPFAM" id="SSF47592">
    <property type="entry name" value="SWIB/MDM2 domain"/>
    <property type="match status" value="2"/>
</dbReference>
<gene>
    <name evidence="3" type="ORF">QSP1433_LOCUS10830</name>
</gene>
<evidence type="ECO:0000313" key="3">
    <source>
        <dbReference type="EMBL" id="CAD9690997.1"/>
    </source>
</evidence>
<reference evidence="3" key="1">
    <citation type="submission" date="2021-01" db="EMBL/GenBank/DDBJ databases">
        <authorList>
            <person name="Corre E."/>
            <person name="Pelletier E."/>
            <person name="Niang G."/>
            <person name="Scheremetjew M."/>
            <person name="Finn R."/>
            <person name="Kale V."/>
            <person name="Holt S."/>
            <person name="Cochrane G."/>
            <person name="Meng A."/>
            <person name="Brown T."/>
            <person name="Cohen L."/>
        </authorList>
    </citation>
    <scope>NUCLEOTIDE SEQUENCE</scope>
    <source>
        <strain evidence="3">NY070348D</strain>
    </source>
</reference>
<sequence length="275" mass="31997">MVTSLSSRVAQFIREYIKERELDTVSKKSVVLAVTNRFLKVDDKLINEAIETVLTEDFCSSDEEVEDGKSKSRGFNKKKMVLSPVLAEFLGVDEETRPQIVKRMWEYFREHELQNPQNKREIICDEKLQKVFRRHVITMFNMNKFLSGHIRSQDQLDQGVEFDYDIQDTPSKNTKPKKRKKAASDDQPVKKRETALTKPILISAELSEFLGGQKMAARGEVVQALWKHIKDNNLQNPEKKTEIICDDQLKRLLNHDTCSSFSMNKYIQAHFKKDI</sequence>
<dbReference type="Pfam" id="PF02201">
    <property type="entry name" value="SWIB"/>
    <property type="match status" value="2"/>
</dbReference>
<evidence type="ECO:0000259" key="2">
    <source>
        <dbReference type="PROSITE" id="PS51925"/>
    </source>
</evidence>
<dbReference type="Gene3D" id="1.10.245.10">
    <property type="entry name" value="SWIB/MDM2 domain"/>
    <property type="match status" value="2"/>
</dbReference>
<feature type="domain" description="DM2" evidence="2">
    <location>
        <begin position="195"/>
        <end position="273"/>
    </location>
</feature>
<evidence type="ECO:0000256" key="1">
    <source>
        <dbReference type="SAM" id="MobiDB-lite"/>
    </source>
</evidence>
<dbReference type="InterPro" id="IPR036885">
    <property type="entry name" value="SWIB_MDM2_dom_sf"/>
</dbReference>
<dbReference type="PANTHER" id="PTHR13844">
    <property type="entry name" value="SWI/SNF-RELATED MATRIX-ASSOCIATED ACTIN-DEPENDENT REGULATOR OF CHROMATIN SUBFAMILY D"/>
    <property type="match status" value="1"/>
</dbReference>
<dbReference type="EMBL" id="HBHK01017201">
    <property type="protein sequence ID" value="CAD9690997.1"/>
    <property type="molecule type" value="Transcribed_RNA"/>
</dbReference>
<dbReference type="InterPro" id="IPR003121">
    <property type="entry name" value="SWIB_MDM2_domain"/>
</dbReference>
<feature type="compositionally biased region" description="Basic and acidic residues" evidence="1">
    <location>
        <begin position="182"/>
        <end position="191"/>
    </location>
</feature>
<feature type="region of interest" description="Disordered" evidence="1">
    <location>
        <begin position="164"/>
        <end position="191"/>
    </location>
</feature>
<proteinExistence type="predicted"/>
<feature type="domain" description="DM2" evidence="2">
    <location>
        <begin position="75"/>
        <end position="152"/>
    </location>
</feature>
<protein>
    <recommendedName>
        <fullName evidence="2">DM2 domain-containing protein</fullName>
    </recommendedName>
</protein>
<dbReference type="CDD" id="cd10567">
    <property type="entry name" value="SWIB-MDM2_like"/>
    <property type="match status" value="2"/>
</dbReference>
<dbReference type="SMART" id="SM00151">
    <property type="entry name" value="SWIB"/>
    <property type="match status" value="2"/>
</dbReference>
<accession>A0A7S2S6K3</accession>
<dbReference type="PROSITE" id="PS51925">
    <property type="entry name" value="SWIB_MDM2"/>
    <property type="match status" value="2"/>
</dbReference>
<organism evidence="3">
    <name type="scientific">Mucochytrium quahogii</name>
    <dbReference type="NCBI Taxonomy" id="96639"/>
    <lineage>
        <taxon>Eukaryota</taxon>
        <taxon>Sar</taxon>
        <taxon>Stramenopiles</taxon>
        <taxon>Bigyra</taxon>
        <taxon>Labyrinthulomycetes</taxon>
        <taxon>Thraustochytrida</taxon>
        <taxon>Thraustochytriidae</taxon>
        <taxon>Mucochytrium</taxon>
    </lineage>
</organism>
<name>A0A7S2S6K3_9STRA</name>
<dbReference type="AlphaFoldDB" id="A0A7S2S6K3"/>